<dbReference type="Proteomes" id="UP000708576">
    <property type="component" value="Unassembled WGS sequence"/>
</dbReference>
<dbReference type="Gene3D" id="3.55.50.30">
    <property type="match status" value="1"/>
</dbReference>
<dbReference type="PANTHER" id="PTHR30273:SF2">
    <property type="entry name" value="PROTEIN FECR"/>
    <property type="match status" value="1"/>
</dbReference>
<keyword evidence="4" id="KW-1185">Reference proteome</keyword>
<feature type="domain" description="FecR protein" evidence="2">
    <location>
        <begin position="127"/>
        <end position="214"/>
    </location>
</feature>
<dbReference type="PIRSF" id="PIRSF018266">
    <property type="entry name" value="FecR"/>
    <property type="match status" value="1"/>
</dbReference>
<evidence type="ECO:0000313" key="3">
    <source>
        <dbReference type="EMBL" id="MBS2099939.1"/>
    </source>
</evidence>
<dbReference type="InterPro" id="IPR006860">
    <property type="entry name" value="FecR"/>
</dbReference>
<organism evidence="3 4">
    <name type="scientific">Carboxylicivirga linearis</name>
    <dbReference type="NCBI Taxonomy" id="1628157"/>
    <lineage>
        <taxon>Bacteria</taxon>
        <taxon>Pseudomonadati</taxon>
        <taxon>Bacteroidota</taxon>
        <taxon>Bacteroidia</taxon>
        <taxon>Marinilabiliales</taxon>
        <taxon>Marinilabiliaceae</taxon>
        <taxon>Carboxylicivirga</taxon>
    </lineage>
</organism>
<sequence>MSENWGNIDELIVKKFTDLLSSEEENQLNSWLSLSEENKVYYKQMQKVWEASDNIMAFDTINVDADYALFANKVGFANKQKFGVNRFLNIRNIAAILLPLIGISIAFTLYQTTPGFGKWVAFSSDEEVESIILPDQSKVELNTHSKLVYEKTFDGKQRKLKLQGEGYFKVTKNPEQPFVVEIGQTEVKVLGTAFYLEEKGVNGATNLIVTEGKVSFSSGDKNVIVSKGESATFVNGSFKKVNELSANRMSWRTGVITFEKAGLNQVVTSLVDHFAEQIEKVDNQSKDTDRVITTKFDKPTLEEVLVELRIHFDKKFTMDGKKLIISD</sequence>
<gene>
    <name evidence="3" type="ORF">KEM10_16745</name>
</gene>
<keyword evidence="1" id="KW-1133">Transmembrane helix</keyword>
<proteinExistence type="predicted"/>
<evidence type="ECO:0000313" key="4">
    <source>
        <dbReference type="Proteomes" id="UP000708576"/>
    </source>
</evidence>
<reference evidence="3 4" key="1">
    <citation type="journal article" date="2015" name="Int. J. Syst. Evol. Microbiol.">
        <title>Carboxylicivirga linearis sp. nov., isolated from a sea cucumber culture pond.</title>
        <authorList>
            <person name="Wang F.Q."/>
            <person name="Zhou Y.X."/>
            <person name="Lin X.Z."/>
            <person name="Chen G.J."/>
            <person name="Du Z.J."/>
        </authorList>
    </citation>
    <scope>NUCLEOTIDE SEQUENCE [LARGE SCALE GENOMIC DNA]</scope>
    <source>
        <strain evidence="3 4">FB218</strain>
    </source>
</reference>
<name>A0ABS5JZM5_9BACT</name>
<keyword evidence="1" id="KW-0472">Membrane</keyword>
<evidence type="ECO:0000259" key="2">
    <source>
        <dbReference type="Pfam" id="PF04773"/>
    </source>
</evidence>
<dbReference type="Gene3D" id="2.60.120.1440">
    <property type="match status" value="1"/>
</dbReference>
<dbReference type="EMBL" id="JAGUCO010000016">
    <property type="protein sequence ID" value="MBS2099939.1"/>
    <property type="molecule type" value="Genomic_DNA"/>
</dbReference>
<keyword evidence="1" id="KW-0812">Transmembrane</keyword>
<dbReference type="RefSeq" id="WP_212217178.1">
    <property type="nucleotide sequence ID" value="NZ_JAGUCO010000016.1"/>
</dbReference>
<dbReference type="PANTHER" id="PTHR30273">
    <property type="entry name" value="PERIPLASMIC SIGNAL SENSOR AND SIGMA FACTOR ACTIVATOR FECR-RELATED"/>
    <property type="match status" value="1"/>
</dbReference>
<comment type="caution">
    <text evidence="3">The sequence shown here is derived from an EMBL/GenBank/DDBJ whole genome shotgun (WGS) entry which is preliminary data.</text>
</comment>
<feature type="transmembrane region" description="Helical" evidence="1">
    <location>
        <begin position="88"/>
        <end position="110"/>
    </location>
</feature>
<accession>A0ABS5JZM5</accession>
<dbReference type="Pfam" id="PF04773">
    <property type="entry name" value="FecR"/>
    <property type="match status" value="1"/>
</dbReference>
<protein>
    <submittedName>
        <fullName evidence="3">FecR domain-containing protein</fullName>
    </submittedName>
</protein>
<evidence type="ECO:0000256" key="1">
    <source>
        <dbReference type="SAM" id="Phobius"/>
    </source>
</evidence>
<dbReference type="InterPro" id="IPR012373">
    <property type="entry name" value="Ferrdict_sens_TM"/>
</dbReference>